<dbReference type="EMBL" id="CP011391">
    <property type="protein sequence ID" value="AMK53353.1"/>
    <property type="molecule type" value="Genomic_DNA"/>
</dbReference>
<dbReference type="PATRIC" id="fig|1702221.3.peg.206"/>
<evidence type="ECO:0000313" key="9">
    <source>
        <dbReference type="Proteomes" id="UP000069771"/>
    </source>
</evidence>
<dbReference type="AlphaFoldDB" id="A0A140DRS6"/>
<dbReference type="PROSITE" id="PS51257">
    <property type="entry name" value="PROKAR_LIPOPROTEIN"/>
    <property type="match status" value="1"/>
</dbReference>
<evidence type="ECO:0000256" key="2">
    <source>
        <dbReference type="ARBA" id="ARBA00022448"/>
    </source>
</evidence>
<feature type="transmembrane region" description="Helical" evidence="7">
    <location>
        <begin position="93"/>
        <end position="115"/>
    </location>
</feature>
<keyword evidence="5 7" id="KW-1133">Transmembrane helix</keyword>
<keyword evidence="2" id="KW-0813">Transport</keyword>
<evidence type="ECO:0000313" key="8">
    <source>
        <dbReference type="EMBL" id="AMK53353.1"/>
    </source>
</evidence>
<evidence type="ECO:0000256" key="5">
    <source>
        <dbReference type="ARBA" id="ARBA00022989"/>
    </source>
</evidence>
<keyword evidence="4 7" id="KW-0812">Transmembrane</keyword>
<dbReference type="STRING" id="1702221.AALO17_02190"/>
<dbReference type="GeneID" id="78477113"/>
<feature type="transmembrane region" description="Helical" evidence="7">
    <location>
        <begin position="192"/>
        <end position="216"/>
    </location>
</feature>
<feature type="transmembrane region" description="Helical" evidence="7">
    <location>
        <begin position="392"/>
        <end position="411"/>
    </location>
</feature>
<dbReference type="InterPro" id="IPR048279">
    <property type="entry name" value="MdtK-like"/>
</dbReference>
<dbReference type="PANTHER" id="PTHR43823:SF3">
    <property type="entry name" value="MULTIDRUG EXPORT PROTEIN MEPA"/>
    <property type="match status" value="1"/>
</dbReference>
<dbReference type="InterPro" id="IPR002528">
    <property type="entry name" value="MATE_fam"/>
</dbReference>
<proteinExistence type="predicted"/>
<protein>
    <recommendedName>
        <fullName evidence="10">MATE family efflux transporter</fullName>
    </recommendedName>
</protein>
<accession>A0A140DRS6</accession>
<evidence type="ECO:0000256" key="6">
    <source>
        <dbReference type="ARBA" id="ARBA00023136"/>
    </source>
</evidence>
<name>A0A140DRS6_9FIRM</name>
<evidence type="ECO:0000256" key="1">
    <source>
        <dbReference type="ARBA" id="ARBA00004651"/>
    </source>
</evidence>
<feature type="transmembrane region" description="Helical" evidence="7">
    <location>
        <begin position="237"/>
        <end position="264"/>
    </location>
</feature>
<dbReference type="RefSeq" id="WP_067554365.1">
    <property type="nucleotide sequence ID" value="NZ_CP011391.1"/>
</dbReference>
<dbReference type="PIRSF" id="PIRSF006603">
    <property type="entry name" value="DinF"/>
    <property type="match status" value="1"/>
</dbReference>
<comment type="subcellular location">
    <subcellularLocation>
        <location evidence="1">Cell membrane</location>
        <topology evidence="1">Multi-pass membrane protein</topology>
    </subcellularLocation>
</comment>
<feature type="transmembrane region" description="Helical" evidence="7">
    <location>
        <begin position="51"/>
        <end position="72"/>
    </location>
</feature>
<dbReference type="OrthoDB" id="305360at2"/>
<organism evidence="8 9">
    <name type="scientific">Faecalibaculum rodentium</name>
    <dbReference type="NCBI Taxonomy" id="1702221"/>
    <lineage>
        <taxon>Bacteria</taxon>
        <taxon>Bacillati</taxon>
        <taxon>Bacillota</taxon>
        <taxon>Erysipelotrichia</taxon>
        <taxon>Erysipelotrichales</taxon>
        <taxon>Erysipelotrichaceae</taxon>
        <taxon>Faecalibaculum</taxon>
    </lineage>
</organism>
<reference evidence="8 9" key="1">
    <citation type="journal article" date="2016" name="Gut Pathog.">
        <title>Whole genome sequencing of "Faecalibaculum rodentium" ALO17, isolated from C57BL/6J laboratory mouse feces.</title>
        <authorList>
            <person name="Lim S."/>
            <person name="Chang D.H."/>
            <person name="Ahn S."/>
            <person name="Kim B.C."/>
        </authorList>
    </citation>
    <scope>NUCLEOTIDE SEQUENCE [LARGE SCALE GENOMIC DNA]</scope>
    <source>
        <strain evidence="8 9">Alo17</strain>
    </source>
</reference>
<evidence type="ECO:0000256" key="4">
    <source>
        <dbReference type="ARBA" id="ARBA00022692"/>
    </source>
</evidence>
<dbReference type="GO" id="GO:0042910">
    <property type="term" value="F:xenobiotic transmembrane transporter activity"/>
    <property type="evidence" value="ECO:0007669"/>
    <property type="project" value="InterPro"/>
</dbReference>
<keyword evidence="6 7" id="KW-0472">Membrane</keyword>
<feature type="transmembrane region" description="Helical" evidence="7">
    <location>
        <begin position="165"/>
        <end position="186"/>
    </location>
</feature>
<sequence>MTHSARIHDPALRNEFIRYTSLSIIGILGVSCYILADTWFIAAGLGTTGLAALNLAIPVYSFLCGIGMMLGMGGSTQYTLAGARDQTGKKDRIWTDTVILGLVLSIPFVLFGAFGPDTAATWLGADAQTLADTAIYLRWLMLFAPAFLLNYILQAFMRNDGSPHLATWAQLAGSFLNIVLDWFFIFPCHMGMFGAILATVLSPVTGILVMLPHFWSKRNTLHFTKGLPDSHVMRQDISLGFPSFVTQVSAGIVMIVLNTIFLKLAGNTGVAAYGVIANVTCVTTAVFNGIAQGMQPLTSAACAAHDPARQRLCLRYALVTAMIFAAAVCLVTWVWPGPIAAVFNSEQDPMLQAIAVQGLELYFLSTPFAGICIILSTWFASVHAPKPGQVMSIARGFVLVIPLAYGMAALFSTAGAWLSVPVAEALTALLGWVLYRRYLRSAESGNTGISWQMPQKNGNHSSVI</sequence>
<feature type="transmembrane region" description="Helical" evidence="7">
    <location>
        <begin position="312"/>
        <end position="335"/>
    </location>
</feature>
<evidence type="ECO:0000256" key="3">
    <source>
        <dbReference type="ARBA" id="ARBA00022475"/>
    </source>
</evidence>
<gene>
    <name evidence="8" type="ORF">AALO17_02190</name>
</gene>
<feature type="transmembrane region" description="Helical" evidence="7">
    <location>
        <begin position="21"/>
        <end position="45"/>
    </location>
</feature>
<dbReference type="PANTHER" id="PTHR43823">
    <property type="entry name" value="SPORULATION PROTEIN YKVU"/>
    <property type="match status" value="1"/>
</dbReference>
<dbReference type="InterPro" id="IPR051327">
    <property type="entry name" value="MATE_MepA_subfamily"/>
</dbReference>
<dbReference type="GO" id="GO:0015297">
    <property type="term" value="F:antiporter activity"/>
    <property type="evidence" value="ECO:0007669"/>
    <property type="project" value="InterPro"/>
</dbReference>
<evidence type="ECO:0008006" key="10">
    <source>
        <dbReference type="Google" id="ProtNLM"/>
    </source>
</evidence>
<dbReference type="Proteomes" id="UP000069771">
    <property type="component" value="Chromosome"/>
</dbReference>
<keyword evidence="3" id="KW-1003">Cell membrane</keyword>
<feature type="transmembrane region" description="Helical" evidence="7">
    <location>
        <begin position="135"/>
        <end position="153"/>
    </location>
</feature>
<feature type="transmembrane region" description="Helical" evidence="7">
    <location>
        <begin position="361"/>
        <end position="380"/>
    </location>
</feature>
<dbReference type="KEGG" id="fro:AALO17_02190"/>
<dbReference type="GO" id="GO:0005886">
    <property type="term" value="C:plasma membrane"/>
    <property type="evidence" value="ECO:0007669"/>
    <property type="project" value="UniProtKB-SubCell"/>
</dbReference>
<dbReference type="Pfam" id="PF01554">
    <property type="entry name" value="MatE"/>
    <property type="match status" value="2"/>
</dbReference>
<keyword evidence="9" id="KW-1185">Reference proteome</keyword>
<feature type="transmembrane region" description="Helical" evidence="7">
    <location>
        <begin position="270"/>
        <end position="291"/>
    </location>
</feature>
<evidence type="ECO:0000256" key="7">
    <source>
        <dbReference type="SAM" id="Phobius"/>
    </source>
</evidence>